<accession>A0A922HHG5</accession>
<protein>
    <submittedName>
        <fullName evidence="1">Uncharacterized protein</fullName>
    </submittedName>
</protein>
<reference evidence="1" key="2">
    <citation type="journal article" date="2022" name="Res Sq">
        <title>Comparative Genomics Reveals Insights into the Divergent Evolution of Astigmatic Mites and Household Pest Adaptations.</title>
        <authorList>
            <person name="Xiong Q."/>
            <person name="Wan A.T.-Y."/>
            <person name="Liu X.-Y."/>
            <person name="Fung C.S.-H."/>
            <person name="Xiao X."/>
            <person name="Malainual N."/>
            <person name="Hou J."/>
            <person name="Wang L."/>
            <person name="Wang M."/>
            <person name="Yang K."/>
            <person name="Cui Y."/>
            <person name="Leung E."/>
            <person name="Nong W."/>
            <person name="Shin S.-K."/>
            <person name="Au S."/>
            <person name="Jeong K.Y."/>
            <person name="Chew F.T."/>
            <person name="Hui J."/>
            <person name="Leung T.F."/>
            <person name="Tungtrongchitr A."/>
            <person name="Zhong N."/>
            <person name="Liu Z."/>
            <person name="Tsui S."/>
        </authorList>
    </citation>
    <scope>NUCLEOTIDE SEQUENCE</scope>
    <source>
        <strain evidence="1">Derf</strain>
        <tissue evidence="1">Whole organism</tissue>
    </source>
</reference>
<dbReference type="Proteomes" id="UP000790347">
    <property type="component" value="Unassembled WGS sequence"/>
</dbReference>
<gene>
    <name evidence="1" type="ORF">DERF_014303</name>
</gene>
<dbReference type="AlphaFoldDB" id="A0A922HHG5"/>
<comment type="caution">
    <text evidence="1">The sequence shown here is derived from an EMBL/GenBank/DDBJ whole genome shotgun (WGS) entry which is preliminary data.</text>
</comment>
<proteinExistence type="predicted"/>
<keyword evidence="2" id="KW-1185">Reference proteome</keyword>
<evidence type="ECO:0000313" key="2">
    <source>
        <dbReference type="Proteomes" id="UP000790347"/>
    </source>
</evidence>
<evidence type="ECO:0000313" key="1">
    <source>
        <dbReference type="EMBL" id="KAH9493564.1"/>
    </source>
</evidence>
<reference evidence="1" key="1">
    <citation type="submission" date="2013-05" db="EMBL/GenBank/DDBJ databases">
        <authorList>
            <person name="Yim A.K.Y."/>
            <person name="Chan T.F."/>
            <person name="Ji K.M."/>
            <person name="Liu X.Y."/>
            <person name="Zhou J.W."/>
            <person name="Li R.Q."/>
            <person name="Yang K.Y."/>
            <person name="Li J."/>
            <person name="Li M."/>
            <person name="Law P.T.W."/>
            <person name="Wu Y.L."/>
            <person name="Cai Z.L."/>
            <person name="Qin H."/>
            <person name="Bao Y."/>
            <person name="Leung R.K.K."/>
            <person name="Ng P.K.S."/>
            <person name="Zou J."/>
            <person name="Zhong X.J."/>
            <person name="Ran P.X."/>
            <person name="Zhong N.S."/>
            <person name="Liu Z.G."/>
            <person name="Tsui S.K.W."/>
        </authorList>
    </citation>
    <scope>NUCLEOTIDE SEQUENCE</scope>
    <source>
        <strain evidence="1">Derf</strain>
        <tissue evidence="1">Whole organism</tissue>
    </source>
</reference>
<organism evidence="1 2">
    <name type="scientific">Dermatophagoides farinae</name>
    <name type="common">American house dust mite</name>
    <dbReference type="NCBI Taxonomy" id="6954"/>
    <lineage>
        <taxon>Eukaryota</taxon>
        <taxon>Metazoa</taxon>
        <taxon>Ecdysozoa</taxon>
        <taxon>Arthropoda</taxon>
        <taxon>Chelicerata</taxon>
        <taxon>Arachnida</taxon>
        <taxon>Acari</taxon>
        <taxon>Acariformes</taxon>
        <taxon>Sarcoptiformes</taxon>
        <taxon>Astigmata</taxon>
        <taxon>Psoroptidia</taxon>
        <taxon>Analgoidea</taxon>
        <taxon>Pyroglyphidae</taxon>
        <taxon>Dermatophagoidinae</taxon>
        <taxon>Dermatophagoides</taxon>
    </lineage>
</organism>
<dbReference type="EMBL" id="ASGP02000008">
    <property type="protein sequence ID" value="KAH9493564.1"/>
    <property type="molecule type" value="Genomic_DNA"/>
</dbReference>
<sequence>MSSTTSSRPPKSSKRTLGSTRYLCRKAACLTNVASMSRSILSSIVRDRLIDKLVDEIGVSASAGSLLLIAAAMKRQ</sequence>
<name>A0A922HHG5_DERFA</name>